<dbReference type="EMBL" id="MZ420154">
    <property type="protein sequence ID" value="QYA18419.1"/>
    <property type="molecule type" value="Genomic_DNA"/>
</dbReference>
<keyword evidence="1" id="KW-0175">Coiled coil</keyword>
<proteinExistence type="predicted"/>
<accession>A0A8F8KL87</accession>
<feature type="coiled-coil region" evidence="1">
    <location>
        <begin position="7"/>
        <end position="34"/>
    </location>
</feature>
<reference evidence="2" key="1">
    <citation type="submission" date="2021-06" db="EMBL/GenBank/DDBJ databases">
        <authorList>
            <person name="Rolland C."/>
        </authorList>
    </citation>
    <scope>NUCLEOTIDE SEQUENCE</scope>
    <source>
        <strain evidence="2">347.936635</strain>
    </source>
</reference>
<evidence type="ECO:0000313" key="2">
    <source>
        <dbReference type="EMBL" id="QYA18419.1"/>
    </source>
</evidence>
<protein>
    <submittedName>
        <fullName evidence="2">Integrating conjugative element protein</fullName>
    </submittedName>
</protein>
<organism evidence="2">
    <name type="scientific">Clandestinovirus</name>
    <dbReference type="NCBI Taxonomy" id="2831644"/>
    <lineage>
        <taxon>Viruses</taxon>
    </lineage>
</organism>
<name>A0A8F8KL87_9VIRU</name>
<sequence>MNCEKKNKEVNTDLDELRKENKEITAELDELRMACTAISDQEINRVKAHFFDINNVLVPDKEDGTQTNPGQ</sequence>
<gene>
    <name evidence="2" type="ORF">KOM_12_149</name>
</gene>
<evidence type="ECO:0000256" key="1">
    <source>
        <dbReference type="SAM" id="Coils"/>
    </source>
</evidence>